<feature type="transmembrane region" description="Helical" evidence="1">
    <location>
        <begin position="216"/>
        <end position="236"/>
    </location>
</feature>
<feature type="transmembrane region" description="Helical" evidence="1">
    <location>
        <begin position="7"/>
        <end position="25"/>
    </location>
</feature>
<proteinExistence type="predicted"/>
<feature type="transmembrane region" description="Helical" evidence="1">
    <location>
        <begin position="256"/>
        <end position="278"/>
    </location>
</feature>
<feature type="transmembrane region" description="Helical" evidence="1">
    <location>
        <begin position="285"/>
        <end position="307"/>
    </location>
</feature>
<feature type="transmembrane region" description="Helical" evidence="1">
    <location>
        <begin position="102"/>
        <end position="123"/>
    </location>
</feature>
<keyword evidence="1" id="KW-1133">Transmembrane helix</keyword>
<organism evidence="2 3">
    <name type="scientific">Sediminibacterium roseum</name>
    <dbReference type="NCBI Taxonomy" id="1978412"/>
    <lineage>
        <taxon>Bacteria</taxon>
        <taxon>Pseudomonadati</taxon>
        <taxon>Bacteroidota</taxon>
        <taxon>Chitinophagia</taxon>
        <taxon>Chitinophagales</taxon>
        <taxon>Chitinophagaceae</taxon>
        <taxon>Sediminibacterium</taxon>
    </lineage>
</organism>
<sequence length="417" mass="46984">MKSTIKTGLYAAVAAFLTYTMIFGFRKSYTVCTFDGLRFFGINYKILLVLSQMIGYLAAKFYGIKFISELQRLGRYKIILLLVGIAWAAWLFFAIVPPPYNAVFLFINGFPLGMLWGVVFSYVEGRRSTDFIGAALAVSFIFASGFVKSVGAWLLQAFSLSEFWVPFATGLVFAVPLLFFIWLIERIPPPDEQDIAARMNRTPMDAADRKKFVRSFLPGLVACIIIYGFATIFRDIRDNFSADMWKEMGYLNQPAIFVKTETTITLIVLVLIGSMVLIKNSFKALMVAHGFIAIGFVLAGISTFFFVQQKLDPVWWMTMVGLGLYMVYIPFNSVFFERLIAAFRFTGNVGFLIYLADSFGYLGSVGVLLSKEIFKVKLNWVSFFSNSVMALSVIGVMATVFSLVYFKKKKATQERTA</sequence>
<gene>
    <name evidence="2" type="ORF">GWC95_18590</name>
</gene>
<dbReference type="EMBL" id="JAACJS010000015">
    <property type="protein sequence ID" value="NCI51939.1"/>
    <property type="molecule type" value="Genomic_DNA"/>
</dbReference>
<feature type="transmembrane region" description="Helical" evidence="1">
    <location>
        <begin position="135"/>
        <end position="157"/>
    </location>
</feature>
<evidence type="ECO:0000313" key="3">
    <source>
        <dbReference type="Proteomes" id="UP000753802"/>
    </source>
</evidence>
<keyword evidence="3" id="KW-1185">Reference proteome</keyword>
<keyword evidence="1" id="KW-0472">Membrane</keyword>
<dbReference type="Pfam" id="PF18943">
    <property type="entry name" value="DUF5690"/>
    <property type="match status" value="1"/>
</dbReference>
<feature type="transmembrane region" description="Helical" evidence="1">
    <location>
        <begin position="78"/>
        <end position="96"/>
    </location>
</feature>
<feature type="transmembrane region" description="Helical" evidence="1">
    <location>
        <begin position="343"/>
        <end position="363"/>
    </location>
</feature>
<accession>A0ABW9ZY17</accession>
<dbReference type="InterPro" id="IPR043745">
    <property type="entry name" value="DUF5690"/>
</dbReference>
<name>A0ABW9ZY17_9BACT</name>
<dbReference type="RefSeq" id="WP_161820203.1">
    <property type="nucleotide sequence ID" value="NZ_JAACJS010000015.1"/>
</dbReference>
<dbReference type="SUPFAM" id="SSF103473">
    <property type="entry name" value="MFS general substrate transporter"/>
    <property type="match status" value="1"/>
</dbReference>
<feature type="transmembrane region" description="Helical" evidence="1">
    <location>
        <begin position="313"/>
        <end position="331"/>
    </location>
</feature>
<protein>
    <recommendedName>
        <fullName evidence="4">Sugar phosphate permease</fullName>
    </recommendedName>
</protein>
<evidence type="ECO:0000256" key="1">
    <source>
        <dbReference type="SAM" id="Phobius"/>
    </source>
</evidence>
<feature type="transmembrane region" description="Helical" evidence="1">
    <location>
        <begin position="37"/>
        <end position="58"/>
    </location>
</feature>
<feature type="transmembrane region" description="Helical" evidence="1">
    <location>
        <begin position="163"/>
        <end position="184"/>
    </location>
</feature>
<evidence type="ECO:0008006" key="4">
    <source>
        <dbReference type="Google" id="ProtNLM"/>
    </source>
</evidence>
<comment type="caution">
    <text evidence="2">The sequence shown here is derived from an EMBL/GenBank/DDBJ whole genome shotgun (WGS) entry which is preliminary data.</text>
</comment>
<dbReference type="InterPro" id="IPR036259">
    <property type="entry name" value="MFS_trans_sf"/>
</dbReference>
<reference evidence="2 3" key="1">
    <citation type="submission" date="2020-01" db="EMBL/GenBank/DDBJ databases">
        <title>Genome analysis.</title>
        <authorList>
            <person name="Wu S."/>
            <person name="Wang G."/>
        </authorList>
    </citation>
    <scope>NUCLEOTIDE SEQUENCE [LARGE SCALE GENOMIC DNA]</scope>
    <source>
        <strain evidence="2 3">SYL130</strain>
    </source>
</reference>
<feature type="transmembrane region" description="Helical" evidence="1">
    <location>
        <begin position="383"/>
        <end position="406"/>
    </location>
</feature>
<keyword evidence="1" id="KW-0812">Transmembrane</keyword>
<evidence type="ECO:0000313" key="2">
    <source>
        <dbReference type="EMBL" id="NCI51939.1"/>
    </source>
</evidence>
<dbReference type="Proteomes" id="UP000753802">
    <property type="component" value="Unassembled WGS sequence"/>
</dbReference>